<comment type="subcellular location">
    <subcellularLocation>
        <location evidence="1 17">Mitochondrion inner membrane</location>
        <topology evidence="1 17">Multi-pass membrane protein</topology>
    </subcellularLocation>
</comment>
<protein>
    <recommendedName>
        <fullName evidence="4 17">NADH-ubiquinone oxidoreductase chain 2</fullName>
        <ecNumber evidence="3 17">7.1.1.2</ecNumber>
    </recommendedName>
</protein>
<feature type="transmembrane region" description="Helical" evidence="17">
    <location>
        <begin position="325"/>
        <end position="346"/>
    </location>
</feature>
<dbReference type="InterPro" id="IPR003917">
    <property type="entry name" value="NADH_UbQ_OxRdtase_chain2"/>
</dbReference>
<gene>
    <name evidence="20" type="primary">ND2</name>
</gene>
<dbReference type="EC" id="7.1.1.2" evidence="3 17"/>
<dbReference type="AlphaFoldDB" id="B9ECQ1"/>
<feature type="domain" description="NADH:quinone oxidoreductase/Mrp antiporter transmembrane" evidence="18">
    <location>
        <begin position="23"/>
        <end position="286"/>
    </location>
</feature>
<sequence length="348" mass="37960">MNPYILFTLLFGLGLGTTITFMSTHWLLAWMGLEMNTLAIIPLMSQHHHPRSVEATTKYFLTQATAAAMILFASTTNAWMTGQWDIQHMSHPLATTMVILALALKLGLAPLHSWVPEVMQGLNLTTGLILLTWQKLAPFALLVQIQTGDLVVITGLGVLSIFMGGWGGLNQTQLRKIMAYSSITHLGWMALIIQFDTTLTLLPLLTYIIITSSTFLVFKTNNSTNVNSLAISWTKVPTLAALTPLLLLSLGGLPPLTGFMPKWLILQELTKQQLSPTATFAALAALLSLYFYLRLSYAAALTMSPNNLNGSTPWRLQPLQTFSPLAILATAAISFLPMAPAVVALLTP</sequence>
<evidence type="ECO:0000259" key="18">
    <source>
        <dbReference type="Pfam" id="PF00361"/>
    </source>
</evidence>
<evidence type="ECO:0000313" key="20">
    <source>
        <dbReference type="EMBL" id="BAH15286.1"/>
    </source>
</evidence>
<feature type="transmembrane region" description="Helical" evidence="17">
    <location>
        <begin position="201"/>
        <end position="218"/>
    </location>
</feature>
<keyword evidence="13 17" id="KW-0830">Ubiquinone</keyword>
<dbReference type="InterPro" id="IPR050175">
    <property type="entry name" value="Complex_I_Subunit_2"/>
</dbReference>
<dbReference type="RefSeq" id="YP_002586791.1">
    <property type="nucleotide sequence ID" value="NC_012044.1"/>
</dbReference>
<name>B9ECQ1_9TELE</name>
<geneLocation type="mitochondrion" evidence="20"/>
<keyword evidence="5" id="KW-0813">Transport</keyword>
<evidence type="ECO:0000256" key="17">
    <source>
        <dbReference type="RuleBase" id="RU003403"/>
    </source>
</evidence>
<evidence type="ECO:0000256" key="14">
    <source>
        <dbReference type="ARBA" id="ARBA00023128"/>
    </source>
</evidence>
<feature type="transmembrane region" description="Helical" evidence="17">
    <location>
        <begin position="273"/>
        <end position="293"/>
    </location>
</feature>
<keyword evidence="8 17" id="KW-0999">Mitochondrion inner membrane</keyword>
<evidence type="ECO:0000256" key="1">
    <source>
        <dbReference type="ARBA" id="ARBA00004448"/>
    </source>
</evidence>
<keyword evidence="9 17" id="KW-1278">Translocase</keyword>
<keyword evidence="10 17" id="KW-0249">Electron transport</keyword>
<evidence type="ECO:0000256" key="12">
    <source>
        <dbReference type="ARBA" id="ARBA00023027"/>
    </source>
</evidence>
<evidence type="ECO:0000256" key="16">
    <source>
        <dbReference type="ARBA" id="ARBA00049551"/>
    </source>
</evidence>
<dbReference type="PRINTS" id="PR01436">
    <property type="entry name" value="NADHDHGNASE2"/>
</dbReference>
<feature type="transmembrane region" description="Helical" evidence="17">
    <location>
        <begin position="57"/>
        <end position="80"/>
    </location>
</feature>
<feature type="transmembrane region" description="Helical" evidence="17">
    <location>
        <begin position="230"/>
        <end position="253"/>
    </location>
</feature>
<evidence type="ECO:0000256" key="15">
    <source>
        <dbReference type="ARBA" id="ARBA00023136"/>
    </source>
</evidence>
<feature type="transmembrane region" description="Helical" evidence="17">
    <location>
        <begin position="177"/>
        <end position="195"/>
    </location>
</feature>
<dbReference type="GO" id="GO:0008137">
    <property type="term" value="F:NADH dehydrogenase (ubiquinone) activity"/>
    <property type="evidence" value="ECO:0007669"/>
    <property type="project" value="UniProtKB-EC"/>
</dbReference>
<dbReference type="Pfam" id="PF06444">
    <property type="entry name" value="NADH_dehy_S2_C"/>
    <property type="match status" value="1"/>
</dbReference>
<keyword evidence="6 17" id="KW-0679">Respiratory chain</keyword>
<dbReference type="GO" id="GO:0006120">
    <property type="term" value="P:mitochondrial electron transport, NADH to ubiquinone"/>
    <property type="evidence" value="ECO:0007669"/>
    <property type="project" value="InterPro"/>
</dbReference>
<comment type="similarity">
    <text evidence="2 17">Belongs to the complex I subunit 2 family.</text>
</comment>
<dbReference type="Pfam" id="PF00361">
    <property type="entry name" value="Proton_antipo_M"/>
    <property type="match status" value="1"/>
</dbReference>
<dbReference type="InterPro" id="IPR010933">
    <property type="entry name" value="NADH_DH_su2_C"/>
</dbReference>
<evidence type="ECO:0000256" key="10">
    <source>
        <dbReference type="ARBA" id="ARBA00022982"/>
    </source>
</evidence>
<evidence type="ECO:0000256" key="13">
    <source>
        <dbReference type="ARBA" id="ARBA00023075"/>
    </source>
</evidence>
<dbReference type="CTD" id="4536"/>
<dbReference type="GO" id="GO:0005743">
    <property type="term" value="C:mitochondrial inner membrane"/>
    <property type="evidence" value="ECO:0007669"/>
    <property type="project" value="UniProtKB-SubCell"/>
</dbReference>
<dbReference type="InterPro" id="IPR001750">
    <property type="entry name" value="ND/Mrp_TM"/>
</dbReference>
<evidence type="ECO:0000256" key="5">
    <source>
        <dbReference type="ARBA" id="ARBA00022448"/>
    </source>
</evidence>
<evidence type="ECO:0000256" key="11">
    <source>
        <dbReference type="ARBA" id="ARBA00022989"/>
    </source>
</evidence>
<keyword evidence="7 17" id="KW-0812">Transmembrane</keyword>
<keyword evidence="12 17" id="KW-0520">NAD</keyword>
<organism evidence="20">
    <name type="scientific">Parataeniophorus gulosus</name>
    <dbReference type="NCBI Taxonomy" id="565083"/>
    <lineage>
        <taxon>Eukaryota</taxon>
        <taxon>Metazoa</taxon>
        <taxon>Chordata</taxon>
        <taxon>Craniata</taxon>
        <taxon>Vertebrata</taxon>
        <taxon>Euteleostomi</taxon>
        <taxon>Actinopterygii</taxon>
        <taxon>Neopterygii</taxon>
        <taxon>Teleostei</taxon>
        <taxon>Neoteleostei</taxon>
        <taxon>Acanthomorphata</taxon>
        <taxon>Berycimorphaceae</taxon>
        <taxon>Beryciformes</taxon>
        <taxon>Cetomimidae</taxon>
        <taxon>Parataeniophorus</taxon>
    </lineage>
</organism>
<proteinExistence type="inferred from homology"/>
<evidence type="ECO:0000256" key="8">
    <source>
        <dbReference type="ARBA" id="ARBA00022792"/>
    </source>
</evidence>
<evidence type="ECO:0000259" key="19">
    <source>
        <dbReference type="Pfam" id="PF06444"/>
    </source>
</evidence>
<comment type="catalytic activity">
    <reaction evidence="16 17">
        <text>a ubiquinone + NADH + 5 H(+)(in) = a ubiquinol + NAD(+) + 4 H(+)(out)</text>
        <dbReference type="Rhea" id="RHEA:29091"/>
        <dbReference type="Rhea" id="RHEA-COMP:9565"/>
        <dbReference type="Rhea" id="RHEA-COMP:9566"/>
        <dbReference type="ChEBI" id="CHEBI:15378"/>
        <dbReference type="ChEBI" id="CHEBI:16389"/>
        <dbReference type="ChEBI" id="CHEBI:17976"/>
        <dbReference type="ChEBI" id="CHEBI:57540"/>
        <dbReference type="ChEBI" id="CHEBI:57945"/>
        <dbReference type="EC" id="7.1.1.2"/>
    </reaction>
</comment>
<keyword evidence="11 17" id="KW-1133">Transmembrane helix</keyword>
<reference evidence="20" key="1">
    <citation type="journal article" date="2009" name="Biol. Lett.">
        <title>Deep-sea mystery solved: astonishing larval transformations and extreme sexual dimorphism unite three fish families.</title>
        <authorList>
            <person name="Johnson G.D."/>
            <person name="Paxton J.R."/>
            <person name="Sutton T.T."/>
            <person name="Satoh T.P."/>
            <person name="Sado T."/>
            <person name="Nishida M."/>
            <person name="Miya M."/>
        </authorList>
    </citation>
    <scope>NUCLEOTIDE SEQUENCE</scope>
    <source>
        <strain evidence="20">USNM 391563</strain>
    </source>
</reference>
<feature type="transmembrane region" description="Helical" evidence="17">
    <location>
        <begin position="151"/>
        <end position="170"/>
    </location>
</feature>
<dbReference type="GeneID" id="7411478"/>
<dbReference type="PANTHER" id="PTHR46552">
    <property type="entry name" value="NADH-UBIQUINONE OXIDOREDUCTASE CHAIN 2"/>
    <property type="match status" value="1"/>
</dbReference>
<evidence type="ECO:0000256" key="4">
    <source>
        <dbReference type="ARBA" id="ARBA00021008"/>
    </source>
</evidence>
<keyword evidence="15 17" id="KW-0472">Membrane</keyword>
<feature type="transmembrane region" description="Helical" evidence="17">
    <location>
        <begin position="92"/>
        <end position="111"/>
    </location>
</feature>
<feature type="domain" description="NADH dehydrogenase subunit 2 C-terminal" evidence="19">
    <location>
        <begin position="289"/>
        <end position="342"/>
    </location>
</feature>
<dbReference type="EMBL" id="AP010886">
    <property type="protein sequence ID" value="BAH15286.1"/>
    <property type="molecule type" value="Genomic_DNA"/>
</dbReference>
<comment type="function">
    <text evidence="17">Core subunit of the mitochondrial membrane respiratory chain NADH dehydrogenase (Complex I) which catalyzes electron transfer from NADH through the respiratory chain, using ubiquinone as an electron acceptor. Essential for the catalytic activity and assembly of complex I.</text>
</comment>
<evidence type="ECO:0000256" key="2">
    <source>
        <dbReference type="ARBA" id="ARBA00007012"/>
    </source>
</evidence>
<evidence type="ECO:0000256" key="3">
    <source>
        <dbReference type="ARBA" id="ARBA00012944"/>
    </source>
</evidence>
<keyword evidence="14 17" id="KW-0496">Mitochondrion</keyword>
<dbReference type="PANTHER" id="PTHR46552:SF1">
    <property type="entry name" value="NADH-UBIQUINONE OXIDOREDUCTASE CHAIN 2"/>
    <property type="match status" value="1"/>
</dbReference>
<evidence type="ECO:0000256" key="9">
    <source>
        <dbReference type="ARBA" id="ARBA00022967"/>
    </source>
</evidence>
<evidence type="ECO:0000256" key="7">
    <source>
        <dbReference type="ARBA" id="ARBA00022692"/>
    </source>
</evidence>
<evidence type="ECO:0000256" key="6">
    <source>
        <dbReference type="ARBA" id="ARBA00022660"/>
    </source>
</evidence>
<accession>B9ECQ1</accession>